<dbReference type="FunFam" id="4.10.240.10:FF:000012">
    <property type="entry name" value="C6 transcription factor"/>
    <property type="match status" value="1"/>
</dbReference>
<dbReference type="SMART" id="SM00066">
    <property type="entry name" value="GAL4"/>
    <property type="match status" value="1"/>
</dbReference>
<comment type="caution">
    <text evidence="4">The sequence shown here is derived from an EMBL/GenBank/DDBJ whole genome shotgun (WGS) entry which is preliminary data.</text>
</comment>
<feature type="region of interest" description="Disordered" evidence="2">
    <location>
        <begin position="1"/>
        <end position="43"/>
    </location>
</feature>
<dbReference type="CDD" id="cd00067">
    <property type="entry name" value="GAL4"/>
    <property type="match status" value="1"/>
</dbReference>
<sequence>MSVYAAGGTHQNGVIQSPADCQPQQQQSPPPSVTTTSTSLPTSQHKRVYQACIPCRRRKVRCDLGSVDNPHDPPCVRCRRESKECFFSATRRKRKNEDEEDNEDEYLVRNSRKRLYLDDTPPLALPIPLDKKVYNSLPLTPGATAGRGQQLKRPSLEGGDEGRTNGRGTSYNESGEDSNAQVENLEAQSLMRKEVYGPHDALDLLYKAATDRSVISDLPSNPAREHLTDAAISPHGPHARHGNNVSAVQPSTASAPGRKTPRNHNLMFSGRLPGRVESGAADPIDPRLLPIGDVLNPEKEKREIEAKLSSVESEPGYQDALDAWSRFRFVRAGWFTKEEAIRYIV</sequence>
<evidence type="ECO:0000313" key="5">
    <source>
        <dbReference type="Proteomes" id="UP001320420"/>
    </source>
</evidence>
<dbReference type="PROSITE" id="PS00463">
    <property type="entry name" value="ZN2_CY6_FUNGAL_1"/>
    <property type="match status" value="1"/>
</dbReference>
<keyword evidence="5" id="KW-1185">Reference proteome</keyword>
<feature type="compositionally biased region" description="Low complexity" evidence="2">
    <location>
        <begin position="22"/>
        <end position="43"/>
    </location>
</feature>
<dbReference type="GO" id="GO:0009074">
    <property type="term" value="P:aromatic amino acid family catabolic process"/>
    <property type="evidence" value="ECO:0007669"/>
    <property type="project" value="TreeGrafter"/>
</dbReference>
<dbReference type="Gene3D" id="4.10.240.10">
    <property type="entry name" value="Zn(2)-C6 fungal-type DNA-binding domain"/>
    <property type="match status" value="1"/>
</dbReference>
<dbReference type="GO" id="GO:0008270">
    <property type="term" value="F:zinc ion binding"/>
    <property type="evidence" value="ECO:0007669"/>
    <property type="project" value="InterPro"/>
</dbReference>
<feature type="region of interest" description="Disordered" evidence="2">
    <location>
        <begin position="234"/>
        <end position="264"/>
    </location>
</feature>
<dbReference type="AlphaFoldDB" id="A0AAN9UR55"/>
<dbReference type="SUPFAM" id="SSF57701">
    <property type="entry name" value="Zn2/Cys6 DNA-binding domain"/>
    <property type="match status" value="1"/>
</dbReference>
<feature type="compositionally biased region" description="Polar residues" evidence="2">
    <location>
        <begin position="243"/>
        <end position="254"/>
    </location>
</feature>
<dbReference type="InterPro" id="IPR001138">
    <property type="entry name" value="Zn2Cys6_DnaBD"/>
</dbReference>
<evidence type="ECO:0000313" key="4">
    <source>
        <dbReference type="EMBL" id="KAK7751452.1"/>
    </source>
</evidence>
<proteinExistence type="predicted"/>
<dbReference type="PANTHER" id="PTHR31644">
    <property type="entry name" value="TRANSCRIPTIONAL ACTIVATOR ARO80-RELATED"/>
    <property type="match status" value="1"/>
</dbReference>
<dbReference type="InterPro" id="IPR036864">
    <property type="entry name" value="Zn2-C6_fun-type_DNA-bd_sf"/>
</dbReference>
<dbReference type="Pfam" id="PF00172">
    <property type="entry name" value="Zn_clus"/>
    <property type="match status" value="1"/>
</dbReference>
<dbReference type="GO" id="GO:0005634">
    <property type="term" value="C:nucleus"/>
    <property type="evidence" value="ECO:0007669"/>
    <property type="project" value="TreeGrafter"/>
</dbReference>
<dbReference type="Proteomes" id="UP001320420">
    <property type="component" value="Unassembled WGS sequence"/>
</dbReference>
<dbReference type="PROSITE" id="PS50048">
    <property type="entry name" value="ZN2_CY6_FUNGAL_2"/>
    <property type="match status" value="1"/>
</dbReference>
<feature type="domain" description="Zn(2)-C6 fungal-type" evidence="3">
    <location>
        <begin position="51"/>
        <end position="87"/>
    </location>
</feature>
<evidence type="ECO:0000256" key="2">
    <source>
        <dbReference type="SAM" id="MobiDB-lite"/>
    </source>
</evidence>
<dbReference type="GO" id="GO:0045944">
    <property type="term" value="P:positive regulation of transcription by RNA polymerase II"/>
    <property type="evidence" value="ECO:0007669"/>
    <property type="project" value="TreeGrafter"/>
</dbReference>
<keyword evidence="1" id="KW-0539">Nucleus</keyword>
<dbReference type="GO" id="GO:0000981">
    <property type="term" value="F:DNA-binding transcription factor activity, RNA polymerase II-specific"/>
    <property type="evidence" value="ECO:0007669"/>
    <property type="project" value="InterPro"/>
</dbReference>
<dbReference type="EMBL" id="JAKJXP020000049">
    <property type="protein sequence ID" value="KAK7751452.1"/>
    <property type="molecule type" value="Genomic_DNA"/>
</dbReference>
<organism evidence="4 5">
    <name type="scientific">Diatrype stigma</name>
    <dbReference type="NCBI Taxonomy" id="117547"/>
    <lineage>
        <taxon>Eukaryota</taxon>
        <taxon>Fungi</taxon>
        <taxon>Dikarya</taxon>
        <taxon>Ascomycota</taxon>
        <taxon>Pezizomycotina</taxon>
        <taxon>Sordariomycetes</taxon>
        <taxon>Xylariomycetidae</taxon>
        <taxon>Xylariales</taxon>
        <taxon>Diatrypaceae</taxon>
        <taxon>Diatrype</taxon>
    </lineage>
</organism>
<dbReference type="PANTHER" id="PTHR31644:SF2">
    <property type="entry name" value="TRANSCRIPTIONAL ACTIVATOR ARO80-RELATED"/>
    <property type="match status" value="1"/>
</dbReference>
<feature type="region of interest" description="Disordered" evidence="2">
    <location>
        <begin position="138"/>
        <end position="181"/>
    </location>
</feature>
<evidence type="ECO:0000256" key="1">
    <source>
        <dbReference type="ARBA" id="ARBA00023242"/>
    </source>
</evidence>
<protein>
    <submittedName>
        <fullName evidence="4">Zinc finger transcriptional activator</fullName>
    </submittedName>
</protein>
<gene>
    <name evidence="4" type="primary">ARO80_1</name>
    <name evidence="4" type="ORF">SLS62_006537</name>
</gene>
<name>A0AAN9UR55_9PEZI</name>
<dbReference type="InterPro" id="IPR052780">
    <property type="entry name" value="AAA_Catabolism_Regulators"/>
</dbReference>
<accession>A0AAN9UR55</accession>
<evidence type="ECO:0000259" key="3">
    <source>
        <dbReference type="PROSITE" id="PS50048"/>
    </source>
</evidence>
<reference evidence="4 5" key="1">
    <citation type="submission" date="2024-02" db="EMBL/GenBank/DDBJ databases">
        <title>De novo assembly and annotation of 12 fungi associated with fruit tree decline syndrome in Ontario, Canada.</title>
        <authorList>
            <person name="Sulman M."/>
            <person name="Ellouze W."/>
            <person name="Ilyukhin E."/>
        </authorList>
    </citation>
    <scope>NUCLEOTIDE SEQUENCE [LARGE SCALE GENOMIC DNA]</scope>
    <source>
        <strain evidence="4 5">M11/M66-122</strain>
    </source>
</reference>
<feature type="compositionally biased region" description="Polar residues" evidence="2">
    <location>
        <begin position="166"/>
        <end position="181"/>
    </location>
</feature>